<dbReference type="AlphaFoldDB" id="X1KWF6"/>
<proteinExistence type="predicted"/>
<feature type="non-terminal residue" evidence="1">
    <location>
        <position position="1"/>
    </location>
</feature>
<evidence type="ECO:0000313" key="1">
    <source>
        <dbReference type="EMBL" id="GAI11023.1"/>
    </source>
</evidence>
<dbReference type="EMBL" id="BARV01006307">
    <property type="protein sequence ID" value="GAI11023.1"/>
    <property type="molecule type" value="Genomic_DNA"/>
</dbReference>
<sequence>TFSSTGKALKFKPCLNSTDNLTSPYIINYRAQIIPSSPTSLQIQVGNEIGMTINYTLNSTTTPLGYTGSDSGINSYINESGQTGSYILIPLTFILGSGGTIELSNGNLTEDINPVRLNTTAIQALNLISFKLDYTGGTVQLGDLKFDKRGSKNITIVAHSGTYANSINKTIYVKFSPFNATILPQGIDYWDVGPNIYSWTQDNIPPFGNEDQDGNPFWSLTKIIWDHSVDIYIRYNANVNTCQVTWFQGVNNTNNSNFNITINASSRLLIANITTNNLENNISTWTNISCEAYNSTLIFPYFCFNSLCSDCVKTSDYDVGCDWIA</sequence>
<comment type="caution">
    <text evidence="1">The sequence shown here is derived from an EMBL/GenBank/DDBJ whole genome shotgun (WGS) entry which is preliminary data.</text>
</comment>
<reference evidence="1" key="1">
    <citation type="journal article" date="2014" name="Front. Microbiol.">
        <title>High frequency of phylogenetically diverse reductive dehalogenase-homologous genes in deep subseafloor sedimentary metagenomes.</title>
        <authorList>
            <person name="Kawai M."/>
            <person name="Futagami T."/>
            <person name="Toyoda A."/>
            <person name="Takaki Y."/>
            <person name="Nishi S."/>
            <person name="Hori S."/>
            <person name="Arai W."/>
            <person name="Tsubouchi T."/>
            <person name="Morono Y."/>
            <person name="Uchiyama I."/>
            <person name="Ito T."/>
            <person name="Fujiyama A."/>
            <person name="Inagaki F."/>
            <person name="Takami H."/>
        </authorList>
    </citation>
    <scope>NUCLEOTIDE SEQUENCE</scope>
    <source>
        <strain evidence="1">Expedition CK06-06</strain>
    </source>
</reference>
<accession>X1KWF6</accession>
<name>X1KWF6_9ZZZZ</name>
<organism evidence="1">
    <name type="scientific">marine sediment metagenome</name>
    <dbReference type="NCBI Taxonomy" id="412755"/>
    <lineage>
        <taxon>unclassified sequences</taxon>
        <taxon>metagenomes</taxon>
        <taxon>ecological metagenomes</taxon>
    </lineage>
</organism>
<gene>
    <name evidence="1" type="ORF">S06H3_12915</name>
</gene>
<protein>
    <submittedName>
        <fullName evidence="1">Uncharacterized protein</fullName>
    </submittedName>
</protein>